<protein>
    <recommendedName>
        <fullName evidence="4">Integral membrane protein</fullName>
    </recommendedName>
</protein>
<sequence length="1235" mass="140086">MHSIATAILFGLLILCSNGVLIFCNSSLESIPRFQLEDLLLDPENLSENFIRTQNGWNNGGKKLKDEQLSILPGYMREITGSGSSCPASRSCNVNRSDVDELAERVFILQSEIPELSVDLSWYKVCAFSISIIDIKTSFMNHCKSSGVSFLLSRPATKLLEQSIIRLCRNMPQYSTCNGVDLALDSLTEDLFTATMPHVLPIAKKSLLFTHFCFVSSRSIRARTREEYLEICQDSMLLLLNLHEMSGSQITPSIAEQICKSTWIFNTECNGFSNKKLISEIAFEMFVLIRKEGIPNVDMNNVCQLLAKISPTLRIPSNTKTPISSKKRYLYECAMHLTSMIEHEKLANRFDNKYELAEKFYSRGEIVKHFHDIATSICTSVSFYQKKSKKKIFIPGFKKKKIIEKKQGESILELFMNLMQSVKATSRRVLGWTIELPFPGSDESKAMLMLGYSLNTVDVRSIQNPQYIRMLAILNSKKYILPKTAYNIWRDSVMSIGIEILPPFTPSLTTGIIARPDRDIVDLKLNCGSNNEDVDALALELLSVSHENNLTNLKFYQFCKPSESLVGVRSEDFYSSCVEALKYIPELDVHTNKITGKYLVIPFHKISKICQDTPRWESTSSGLSYASLIIQDNLKKKDEFNKTMKPYSKLSMLTDKDIYSYVIKTAARSALERSAASEQICKQLKPVYSEEDNSFQLNTQIDPDHVQSIANTLFRKAVSLLDEDKQLALSLSGNISKGSSPVTFESFCSLVLALSKVEKKYFNSECARNLRLMFRQKVVIDGNVRLATIKSRTITKICMSSPQFEKCGNYKNDEIDEISYDLLLGAQKLRFTSITYRHICSVVKNIRRGEIKGLIPKGQTHNTNISSFFNSDCIYGLRTLSIGPRHAEIICSSTRFWVMCGSHMDSEVDALASQIYSEVVQNTGLARFITVSLFELVDFCPIAEALLHEVDLRFFNRECVNALAAMSISKEYGITICQSSRHWQGTCIGTLDQHSSIIERIDPIAGALYKSSQDLGYLDILFTDFCDSAKELFSIKEVTETGKVLEGHETSMFHIDCPKIVSNMLHSLLEEHSIGVRKLKMNISTIRSISSENFEKAEMICQNFFNYFDPNYGASQVEEYDEANFRRNEIERSSVRNPGENINPNSVFFQGKSYNQRMAGSNYYGGHYRYNWANLLGQKFFIPGNRINEEFREEIHENNNLGERQKGLQYLPYGTSLEHIQNTVNKGNEDFILGT</sequence>
<reference evidence="2 3" key="1">
    <citation type="submission" date="2014-04" db="EMBL/GenBank/DDBJ databases">
        <title>Comparative Genomics of Cryptosporidium Species.</title>
        <authorList>
            <person name="Silva J.C."/>
            <person name="Su Q."/>
            <person name="Chalmers R."/>
            <person name="Chibucos M.C."/>
            <person name="Elwin K."/>
            <person name="Godinez A."/>
            <person name="Guo F."/>
            <person name="Huynh K."/>
            <person name="Orvis J."/>
            <person name="Ott S."/>
            <person name="Sadzewicz L."/>
            <person name="Sengamalay N."/>
            <person name="Shetty A."/>
            <person name="Sun M."/>
            <person name="Tallon L."/>
            <person name="Xiao L."/>
            <person name="Zhang H."/>
            <person name="Fraser C.M."/>
            <person name="Zhu G."/>
            <person name="Kissinger J."/>
            <person name="Widmer G."/>
        </authorList>
    </citation>
    <scope>NUCLEOTIDE SEQUENCE [LARGE SCALE GENOMIC DNA]</scope>
    <source>
        <strain evidence="2 3">UKMEL1</strain>
    </source>
</reference>
<feature type="chain" id="PRO_5015105056" description="Integral membrane protein" evidence="1">
    <location>
        <begin position="20"/>
        <end position="1235"/>
    </location>
</feature>
<evidence type="ECO:0008006" key="4">
    <source>
        <dbReference type="Google" id="ProtNLM"/>
    </source>
</evidence>
<comment type="caution">
    <text evidence="2">The sequence shown here is derived from an EMBL/GenBank/DDBJ whole genome shotgun (WGS) entry which is preliminary data.</text>
</comment>
<evidence type="ECO:0000313" key="2">
    <source>
        <dbReference type="EMBL" id="POM84739.1"/>
    </source>
</evidence>
<feature type="signal peptide" evidence="1">
    <location>
        <begin position="1"/>
        <end position="19"/>
    </location>
</feature>
<dbReference type="AlphaFoldDB" id="A0A2P4Z436"/>
<name>A0A2P4Z436_9CRYT</name>
<proteinExistence type="predicted"/>
<evidence type="ECO:0000313" key="3">
    <source>
        <dbReference type="Proteomes" id="UP000236928"/>
    </source>
</evidence>
<gene>
    <name evidence="2" type="ORF">CmeUKMEL1_13900</name>
</gene>
<dbReference type="VEuPathDB" id="CryptoDB:CmeUKMEL1_13900"/>
<keyword evidence="1" id="KW-0732">Signal</keyword>
<keyword evidence="3" id="KW-1185">Reference proteome</keyword>
<accession>A0A2P4Z436</accession>
<dbReference type="EMBL" id="JIBK01000047">
    <property type="protein sequence ID" value="POM84739.1"/>
    <property type="molecule type" value="Genomic_DNA"/>
</dbReference>
<dbReference type="OrthoDB" id="337699at2759"/>
<dbReference type="Proteomes" id="UP000236928">
    <property type="component" value="Unassembled WGS sequence"/>
</dbReference>
<organism evidence="2 3">
    <name type="scientific">Cryptosporidium meleagridis</name>
    <dbReference type="NCBI Taxonomy" id="93969"/>
    <lineage>
        <taxon>Eukaryota</taxon>
        <taxon>Sar</taxon>
        <taxon>Alveolata</taxon>
        <taxon>Apicomplexa</taxon>
        <taxon>Conoidasida</taxon>
        <taxon>Coccidia</taxon>
        <taxon>Eucoccidiorida</taxon>
        <taxon>Eimeriorina</taxon>
        <taxon>Cryptosporidiidae</taxon>
        <taxon>Cryptosporidium</taxon>
    </lineage>
</organism>
<evidence type="ECO:0000256" key="1">
    <source>
        <dbReference type="SAM" id="SignalP"/>
    </source>
</evidence>